<keyword evidence="4 7" id="KW-0812">Transmembrane</keyword>
<feature type="transmembrane region" description="Helical" evidence="7">
    <location>
        <begin position="262"/>
        <end position="282"/>
    </location>
</feature>
<evidence type="ECO:0000256" key="4">
    <source>
        <dbReference type="ARBA" id="ARBA00022692"/>
    </source>
</evidence>
<dbReference type="GO" id="GO:0005886">
    <property type="term" value="C:plasma membrane"/>
    <property type="evidence" value="ECO:0007669"/>
    <property type="project" value="UniProtKB-SubCell"/>
</dbReference>
<evidence type="ECO:0000256" key="1">
    <source>
        <dbReference type="ARBA" id="ARBA00004651"/>
    </source>
</evidence>
<evidence type="ECO:0000256" key="5">
    <source>
        <dbReference type="ARBA" id="ARBA00022989"/>
    </source>
</evidence>
<evidence type="ECO:0000256" key="7">
    <source>
        <dbReference type="SAM" id="Phobius"/>
    </source>
</evidence>
<dbReference type="PANTHER" id="PTHR23513:SF11">
    <property type="entry name" value="STAPHYLOFERRIN A TRANSPORTER"/>
    <property type="match status" value="1"/>
</dbReference>
<keyword evidence="5 7" id="KW-1133">Transmembrane helix</keyword>
<dbReference type="PANTHER" id="PTHR23513">
    <property type="entry name" value="INTEGRAL MEMBRANE EFFLUX PROTEIN-RELATED"/>
    <property type="match status" value="1"/>
</dbReference>
<keyword evidence="3" id="KW-1003">Cell membrane</keyword>
<dbReference type="Pfam" id="PF05977">
    <property type="entry name" value="MFS_3"/>
    <property type="match status" value="1"/>
</dbReference>
<evidence type="ECO:0000256" key="2">
    <source>
        <dbReference type="ARBA" id="ARBA00022448"/>
    </source>
</evidence>
<feature type="domain" description="Major facilitator superfamily (MFS) profile" evidence="8">
    <location>
        <begin position="178"/>
        <end position="418"/>
    </location>
</feature>
<name>A0A103Z3X4_BURCE</name>
<feature type="transmembrane region" description="Helical" evidence="7">
    <location>
        <begin position="379"/>
        <end position="399"/>
    </location>
</feature>
<keyword evidence="2" id="KW-0813">Transport</keyword>
<protein>
    <submittedName>
        <fullName evidence="9">MFS transporter</fullName>
    </submittedName>
</protein>
<evidence type="ECO:0000313" key="10">
    <source>
        <dbReference type="Proteomes" id="UP000069001"/>
    </source>
</evidence>
<feature type="transmembrane region" description="Helical" evidence="7">
    <location>
        <begin position="84"/>
        <end position="107"/>
    </location>
</feature>
<feature type="transmembrane region" description="Helical" evidence="7">
    <location>
        <begin position="351"/>
        <end position="373"/>
    </location>
</feature>
<dbReference type="RefSeq" id="WP_059732703.1">
    <property type="nucleotide sequence ID" value="NZ_LOYH01000105.1"/>
</dbReference>
<feature type="transmembrane region" description="Helical" evidence="7">
    <location>
        <begin position="289"/>
        <end position="307"/>
    </location>
</feature>
<feature type="transmembrane region" description="Helical" evidence="7">
    <location>
        <begin position="229"/>
        <end position="256"/>
    </location>
</feature>
<evidence type="ECO:0000256" key="6">
    <source>
        <dbReference type="ARBA" id="ARBA00023136"/>
    </source>
</evidence>
<comment type="caution">
    <text evidence="9">The sequence shown here is derived from an EMBL/GenBank/DDBJ whole genome shotgun (WGS) entry which is preliminary data.</text>
</comment>
<dbReference type="Gene3D" id="1.20.1250.20">
    <property type="entry name" value="MFS general substrate transporter like domains"/>
    <property type="match status" value="1"/>
</dbReference>
<sequence length="418" mass="44684">MSVPAAGVFRSLRSFNYRVWAIGSLVSNIGTWVQRTAQDWLVLTQLTHHDASAVGTVMALQFGPQLLLLPWTGYAADRFDQRKLLMVTQALMGVLALGLGALTVTGVARLEHVYVFAFLFGCAAAFDAPVRQTFVAELVGDRELANAVALNSTSFNAARMIGPAAAGFMIASVGTGWAFVANGLSFFAVLVSLLLLRDDELRANLRAGRSRGGLLDGFRYVWRRDDLKAILVMLFLIGTFGLNFQLFISTMAASVFHVDARGFGVLSSMMAVGTVSGALLAARREQPRFRHLWFGAALFGLGCTLAALAPGYWLFAAALVLTGIAAITFMNSTNSLMQLSTEPAMRGRVMALRLAVALGGTPIGAPVAGWVANHLGPRWALGVGAMSGFGAALVATHFVKRSRAQAHADRARDRFDGV</sequence>
<feature type="transmembrane region" description="Helical" evidence="7">
    <location>
        <begin position="177"/>
        <end position="196"/>
    </location>
</feature>
<feature type="transmembrane region" description="Helical" evidence="7">
    <location>
        <begin position="313"/>
        <end position="330"/>
    </location>
</feature>
<keyword evidence="6 7" id="KW-0472">Membrane</keyword>
<accession>A0A103Z3X4</accession>
<dbReference type="EMBL" id="LOYH01000105">
    <property type="protein sequence ID" value="KVK72911.1"/>
    <property type="molecule type" value="Genomic_DNA"/>
</dbReference>
<dbReference type="CDD" id="cd06173">
    <property type="entry name" value="MFS_MefA_like"/>
    <property type="match status" value="1"/>
</dbReference>
<evidence type="ECO:0000256" key="3">
    <source>
        <dbReference type="ARBA" id="ARBA00022475"/>
    </source>
</evidence>
<dbReference type="PROSITE" id="PS50850">
    <property type="entry name" value="MFS"/>
    <property type="match status" value="1"/>
</dbReference>
<comment type="subcellular location">
    <subcellularLocation>
        <location evidence="1">Cell membrane</location>
        <topology evidence="1">Multi-pass membrane protein</topology>
    </subcellularLocation>
</comment>
<gene>
    <name evidence="9" type="ORF">WS90_32595</name>
</gene>
<dbReference type="InterPro" id="IPR020846">
    <property type="entry name" value="MFS_dom"/>
</dbReference>
<proteinExistence type="predicted"/>
<dbReference type="SUPFAM" id="SSF103473">
    <property type="entry name" value="MFS general substrate transporter"/>
    <property type="match status" value="1"/>
</dbReference>
<dbReference type="InterPro" id="IPR036259">
    <property type="entry name" value="MFS_trans_sf"/>
</dbReference>
<feature type="transmembrane region" description="Helical" evidence="7">
    <location>
        <begin position="113"/>
        <end position="130"/>
    </location>
</feature>
<evidence type="ECO:0000313" key="9">
    <source>
        <dbReference type="EMBL" id="KVK72911.1"/>
    </source>
</evidence>
<organism evidence="9 10">
    <name type="scientific">Burkholderia cepacia</name>
    <name type="common">Pseudomonas cepacia</name>
    <dbReference type="NCBI Taxonomy" id="292"/>
    <lineage>
        <taxon>Bacteria</taxon>
        <taxon>Pseudomonadati</taxon>
        <taxon>Pseudomonadota</taxon>
        <taxon>Betaproteobacteria</taxon>
        <taxon>Burkholderiales</taxon>
        <taxon>Burkholderiaceae</taxon>
        <taxon>Burkholderia</taxon>
        <taxon>Burkholderia cepacia complex</taxon>
    </lineage>
</organism>
<evidence type="ECO:0000259" key="8">
    <source>
        <dbReference type="PROSITE" id="PS50850"/>
    </source>
</evidence>
<dbReference type="InterPro" id="IPR010290">
    <property type="entry name" value="TM_effector"/>
</dbReference>
<dbReference type="GO" id="GO:0022857">
    <property type="term" value="F:transmembrane transporter activity"/>
    <property type="evidence" value="ECO:0007669"/>
    <property type="project" value="InterPro"/>
</dbReference>
<dbReference type="AlphaFoldDB" id="A0A103Z3X4"/>
<dbReference type="Proteomes" id="UP000069001">
    <property type="component" value="Unassembled WGS sequence"/>
</dbReference>
<reference evidence="9 10" key="1">
    <citation type="submission" date="2015-11" db="EMBL/GenBank/DDBJ databases">
        <title>Expanding the genomic diversity of Burkholderia species for the development of highly accurate diagnostics.</title>
        <authorList>
            <person name="Sahl J."/>
            <person name="Keim P."/>
            <person name="Wagner D."/>
        </authorList>
    </citation>
    <scope>NUCLEOTIDE SEQUENCE [LARGE SCALE GENOMIC DNA]</scope>
    <source>
        <strain evidence="9 10">MSMB1302</strain>
    </source>
</reference>